<evidence type="ECO:0000256" key="1">
    <source>
        <dbReference type="ARBA" id="ARBA00006586"/>
    </source>
</evidence>
<feature type="transmembrane region" description="Helical" evidence="6">
    <location>
        <begin position="12"/>
        <end position="33"/>
    </location>
</feature>
<accession>A0A9X3LF07</accession>
<protein>
    <submittedName>
        <fullName evidence="7">Penicillin acylase family protein</fullName>
    </submittedName>
</protein>
<keyword evidence="5" id="KW-0106">Calcium</keyword>
<dbReference type="Pfam" id="PF01804">
    <property type="entry name" value="Penicil_amidase"/>
    <property type="match status" value="1"/>
</dbReference>
<sequence>MKGKRRVGKWIAWIVGSIALILIAAVIFLNVYISKSKPQIEGNMAVDILEEAVIVTRDDQGVPHISAKSDADLYRAQGFVQAQDRMFQMDLARRQASGRLSEVVGEAAVTTDQFFRTFSLRQAAEDSWAGYGEDAKQVLTWYAEGVNAYMEQASDQGKLSFEFKLLGYEPEPWTEVDSLTIGKFMAYDLGGNWSSLAVRHWALGNFPEDKARELFITYPEDKPSIIASNLENQVTVEGQFDPAVIPNEFNGSNNWVVSGDKTKSGLPLLADDPHLGLSTPSIWYQMHLQSPEQNVSGVIFAGIPGIILGHNDEIAWGVTNVGPDVQDLYIETPNPENPTQFKYEGKWEQAEVRDEPIKVKDGETVDFEVVVTRHGPIISNVMFDEEKPAAQFSMQWTALEPTRELQAVLNMNKASNWEEFETALEDFHAPAQNFVFAGKDGTIAYKANGRIPIRKSGDAQLPVPGDSEEYGWEGYVPYDELPTVVNPDEGFIATANNQVVDETYPYHITDYWAQSYRYERIAEVLEKGDDFTKEDMMALQMDQHNLQAREFLKDMVASVEKMDKDNKYDDITKLLKDWDQVDSVDAAAPLVFHKWIKQLPATLFVDQMPKDIYDLMAGKGNITDAMMRESFKGQEGAWVKGHGGVDNWMMDSFETAVTSIQEEFGNKPSDWKWGDYHQLTFDHPLAGASPIFAYFLNPSHVPIGGSNITVQAAGFTPDGLVDHGASWRFVADLDDLSSTHHIVGPGQSGHMKSDWFHNQVNDWAEGNYHETVVDGDIEDPHTLTLTP</sequence>
<evidence type="ECO:0000256" key="4">
    <source>
        <dbReference type="PIRSR" id="PIRSR001227-1"/>
    </source>
</evidence>
<comment type="similarity">
    <text evidence="1">Belongs to the peptidase S45 family.</text>
</comment>
<dbReference type="PANTHER" id="PTHR34218:SF4">
    <property type="entry name" value="ACYL-HOMOSERINE LACTONE ACYLASE QUIP"/>
    <property type="match status" value="1"/>
</dbReference>
<organism evidence="7 8">
    <name type="scientific">Paenisporosarcina quisquiliarum</name>
    <dbReference type="NCBI Taxonomy" id="365346"/>
    <lineage>
        <taxon>Bacteria</taxon>
        <taxon>Bacillati</taxon>
        <taxon>Bacillota</taxon>
        <taxon>Bacilli</taxon>
        <taxon>Bacillales</taxon>
        <taxon>Caryophanaceae</taxon>
        <taxon>Paenisporosarcina</taxon>
    </lineage>
</organism>
<proteinExistence type="inferred from homology"/>
<dbReference type="CDD" id="cd03747">
    <property type="entry name" value="Ntn_PGA_like"/>
    <property type="match status" value="1"/>
</dbReference>
<keyword evidence="3" id="KW-0865">Zymogen</keyword>
<dbReference type="GO" id="GO:0046872">
    <property type="term" value="F:metal ion binding"/>
    <property type="evidence" value="ECO:0007669"/>
    <property type="project" value="UniProtKB-KW"/>
</dbReference>
<keyword evidence="8" id="KW-1185">Reference proteome</keyword>
<dbReference type="SUPFAM" id="SSF56235">
    <property type="entry name" value="N-terminal nucleophile aminohydrolases (Ntn hydrolases)"/>
    <property type="match status" value="1"/>
</dbReference>
<feature type="binding site" evidence="5">
    <location>
        <position position="324"/>
    </location>
    <ligand>
        <name>Ca(2+)</name>
        <dbReference type="ChEBI" id="CHEBI:29108"/>
    </ligand>
</feature>
<dbReference type="Gene3D" id="2.30.120.10">
    <property type="match status" value="1"/>
</dbReference>
<dbReference type="AlphaFoldDB" id="A0A9X3LF07"/>
<dbReference type="Gene3D" id="1.10.439.10">
    <property type="entry name" value="Penicillin Amidohydrolase, domain 1"/>
    <property type="match status" value="1"/>
</dbReference>
<keyword evidence="2" id="KW-0378">Hydrolase</keyword>
<keyword evidence="6" id="KW-0812">Transmembrane</keyword>
<dbReference type="PIRSF" id="PIRSF001227">
    <property type="entry name" value="Pen_acylase"/>
    <property type="match status" value="1"/>
</dbReference>
<dbReference type="InterPro" id="IPR002692">
    <property type="entry name" value="S45"/>
</dbReference>
<evidence type="ECO:0000313" key="7">
    <source>
        <dbReference type="EMBL" id="MCZ8536752.1"/>
    </source>
</evidence>
<evidence type="ECO:0000313" key="8">
    <source>
        <dbReference type="Proteomes" id="UP001152173"/>
    </source>
</evidence>
<dbReference type="EMBL" id="JAMKBJ010000004">
    <property type="protein sequence ID" value="MCZ8536752.1"/>
    <property type="molecule type" value="Genomic_DNA"/>
</dbReference>
<dbReference type="InterPro" id="IPR043147">
    <property type="entry name" value="Penicillin_amidase_A-knob"/>
</dbReference>
<dbReference type="Proteomes" id="UP001152173">
    <property type="component" value="Unassembled WGS sequence"/>
</dbReference>
<dbReference type="InterPro" id="IPR029055">
    <property type="entry name" value="Ntn_hydrolases_N"/>
</dbReference>
<feature type="binding site" evidence="5">
    <location>
        <position position="327"/>
    </location>
    <ligand>
        <name>Ca(2+)</name>
        <dbReference type="ChEBI" id="CHEBI:29108"/>
    </ligand>
</feature>
<dbReference type="InterPro" id="IPR043146">
    <property type="entry name" value="Penicillin_amidase_N_B-knob"/>
</dbReference>
<dbReference type="GO" id="GO:0017000">
    <property type="term" value="P:antibiotic biosynthetic process"/>
    <property type="evidence" value="ECO:0007669"/>
    <property type="project" value="InterPro"/>
</dbReference>
<dbReference type="PANTHER" id="PTHR34218">
    <property type="entry name" value="PEPTIDASE S45 PENICILLIN AMIDASE"/>
    <property type="match status" value="1"/>
</dbReference>
<dbReference type="InterPro" id="IPR014395">
    <property type="entry name" value="Pen/GL7ACA/AHL_acylase"/>
</dbReference>
<gene>
    <name evidence="7" type="ORF">M9R32_06125</name>
</gene>
<comment type="caution">
    <text evidence="7">The sequence shown here is derived from an EMBL/GenBank/DDBJ whole genome shotgun (WGS) entry which is preliminary data.</text>
</comment>
<reference evidence="7" key="1">
    <citation type="submission" date="2022-05" db="EMBL/GenBank/DDBJ databases">
        <authorList>
            <person name="Colautti A."/>
            <person name="Iacumin L."/>
        </authorList>
    </citation>
    <scope>NUCLEOTIDE SEQUENCE</scope>
    <source>
        <strain evidence="7">SK 55</strain>
    </source>
</reference>
<keyword evidence="6" id="KW-1133">Transmembrane helix</keyword>
<dbReference type="Gene3D" id="1.10.1400.10">
    <property type="match status" value="1"/>
</dbReference>
<dbReference type="RefSeq" id="WP_269925850.1">
    <property type="nucleotide sequence ID" value="NZ_JAMKBJ010000004.1"/>
</dbReference>
<evidence type="ECO:0000256" key="6">
    <source>
        <dbReference type="SAM" id="Phobius"/>
    </source>
</evidence>
<dbReference type="InterPro" id="IPR023343">
    <property type="entry name" value="Penicillin_amidase_dom1"/>
</dbReference>
<dbReference type="Gene3D" id="3.60.20.10">
    <property type="entry name" value="Glutamine Phosphoribosylpyrophosphate, subunit 1, domain 1"/>
    <property type="match status" value="1"/>
</dbReference>
<evidence type="ECO:0000256" key="2">
    <source>
        <dbReference type="ARBA" id="ARBA00022801"/>
    </source>
</evidence>
<feature type="active site" description="Nucleophile" evidence="4">
    <location>
        <position position="252"/>
    </location>
</feature>
<keyword evidence="6" id="KW-0472">Membrane</keyword>
<evidence type="ECO:0000256" key="5">
    <source>
        <dbReference type="PIRSR" id="PIRSR001227-2"/>
    </source>
</evidence>
<name>A0A9X3LF07_9BACL</name>
<comment type="cofactor">
    <cofactor evidence="5">
        <name>Ca(2+)</name>
        <dbReference type="ChEBI" id="CHEBI:29108"/>
    </cofactor>
    <text evidence="5">Binds 1 Ca(2+) ion per dimer.</text>
</comment>
<evidence type="ECO:0000256" key="3">
    <source>
        <dbReference type="ARBA" id="ARBA00023145"/>
    </source>
</evidence>
<dbReference type="GO" id="GO:0016811">
    <property type="term" value="F:hydrolase activity, acting on carbon-nitrogen (but not peptide) bonds, in linear amides"/>
    <property type="evidence" value="ECO:0007669"/>
    <property type="project" value="InterPro"/>
</dbReference>
<keyword evidence="5" id="KW-0479">Metal-binding</keyword>